<evidence type="ECO:0000259" key="2">
    <source>
        <dbReference type="Pfam" id="PF01814"/>
    </source>
</evidence>
<feature type="domain" description="Hemerythrin-like" evidence="2">
    <location>
        <begin position="40"/>
        <end position="164"/>
    </location>
</feature>
<evidence type="ECO:0000313" key="4">
    <source>
        <dbReference type="Proteomes" id="UP001172102"/>
    </source>
</evidence>
<dbReference type="InterPro" id="IPR012312">
    <property type="entry name" value="Hemerythrin-like"/>
</dbReference>
<dbReference type="AlphaFoldDB" id="A0AA40A244"/>
<keyword evidence="1" id="KW-1133">Transmembrane helix</keyword>
<keyword evidence="1" id="KW-0472">Membrane</keyword>
<dbReference type="PANTHER" id="PTHR38048">
    <property type="entry name" value="EXPRESSED PROTEIN"/>
    <property type="match status" value="1"/>
</dbReference>
<organism evidence="3 4">
    <name type="scientific">Lasiosphaeris hirsuta</name>
    <dbReference type="NCBI Taxonomy" id="260670"/>
    <lineage>
        <taxon>Eukaryota</taxon>
        <taxon>Fungi</taxon>
        <taxon>Dikarya</taxon>
        <taxon>Ascomycota</taxon>
        <taxon>Pezizomycotina</taxon>
        <taxon>Sordariomycetes</taxon>
        <taxon>Sordariomycetidae</taxon>
        <taxon>Sordariales</taxon>
        <taxon>Lasiosphaeriaceae</taxon>
        <taxon>Lasiosphaeris</taxon>
    </lineage>
</organism>
<sequence length="345" mass="38895">MARSFPQRWPERPFSLITTTSHHVYAPSLPSTHHAVRVARLMALTHNTIFRAFNAIYAQAGVVDPSKTKDVADFMTFATFAIAFLDNHHQCEENIFFPMLEAQSGTPGLMTHNVEQHRAFDVPLHALRRYVDEVKSGAARLDAAALRARIQDLAVPLEQHLHDEIPSLLELSGKLSEEAIMTCYKALHDEAEGTTDPFRIGPLVLGCQDSTLPVDGEKIQFPELPFRLVPYLVDHIVSRRYAGAWRFCPSTFHGQPRETAFFEFGKSEASTRRKSSASRDEILMQAALDSGIARAKRRFLVDRLATPVFVLMLLFSLYLAVVQYAADLHLPTREQAWAWVNSKLL</sequence>
<evidence type="ECO:0000313" key="3">
    <source>
        <dbReference type="EMBL" id="KAK0707912.1"/>
    </source>
</evidence>
<gene>
    <name evidence="3" type="ORF">B0H67DRAFT_324459</name>
</gene>
<proteinExistence type="predicted"/>
<keyword evidence="1" id="KW-0812">Transmembrane</keyword>
<protein>
    <recommendedName>
        <fullName evidence="2">Hemerythrin-like domain-containing protein</fullName>
    </recommendedName>
</protein>
<reference evidence="3" key="1">
    <citation type="submission" date="2023-06" db="EMBL/GenBank/DDBJ databases">
        <title>Genome-scale phylogeny and comparative genomics of the fungal order Sordariales.</title>
        <authorList>
            <consortium name="Lawrence Berkeley National Laboratory"/>
            <person name="Hensen N."/>
            <person name="Bonometti L."/>
            <person name="Westerberg I."/>
            <person name="Brannstrom I.O."/>
            <person name="Guillou S."/>
            <person name="Cros-Aarteil S."/>
            <person name="Calhoun S."/>
            <person name="Haridas S."/>
            <person name="Kuo A."/>
            <person name="Mondo S."/>
            <person name="Pangilinan J."/>
            <person name="Riley R."/>
            <person name="Labutti K."/>
            <person name="Andreopoulos B."/>
            <person name="Lipzen A."/>
            <person name="Chen C."/>
            <person name="Yanf M."/>
            <person name="Daum C."/>
            <person name="Ng V."/>
            <person name="Clum A."/>
            <person name="Steindorff A."/>
            <person name="Ohm R."/>
            <person name="Martin F."/>
            <person name="Silar P."/>
            <person name="Natvig D."/>
            <person name="Lalanne C."/>
            <person name="Gautier V."/>
            <person name="Ament-Velasquez S.L."/>
            <person name="Kruys A."/>
            <person name="Hutchinson M.I."/>
            <person name="Powell A.J."/>
            <person name="Barry K."/>
            <person name="Miller A.N."/>
            <person name="Grigoriev I.V."/>
            <person name="Debuchy R."/>
            <person name="Gladieux P."/>
            <person name="Thoren M.H."/>
            <person name="Johannesson H."/>
        </authorList>
    </citation>
    <scope>NUCLEOTIDE SEQUENCE</scope>
    <source>
        <strain evidence="3">SMH4607-1</strain>
    </source>
</reference>
<feature type="transmembrane region" description="Helical" evidence="1">
    <location>
        <begin position="304"/>
        <end position="326"/>
    </location>
</feature>
<evidence type="ECO:0000256" key="1">
    <source>
        <dbReference type="SAM" id="Phobius"/>
    </source>
</evidence>
<name>A0AA40A244_9PEZI</name>
<comment type="caution">
    <text evidence="3">The sequence shown here is derived from an EMBL/GenBank/DDBJ whole genome shotgun (WGS) entry which is preliminary data.</text>
</comment>
<dbReference type="Pfam" id="PF01814">
    <property type="entry name" value="Hemerythrin"/>
    <property type="match status" value="1"/>
</dbReference>
<keyword evidence="4" id="KW-1185">Reference proteome</keyword>
<dbReference type="EMBL" id="JAUKUA010000006">
    <property type="protein sequence ID" value="KAK0707912.1"/>
    <property type="molecule type" value="Genomic_DNA"/>
</dbReference>
<dbReference type="PANTHER" id="PTHR38048:SF2">
    <property type="entry name" value="HEMERYTHRIN-LIKE DOMAIN-CONTAINING PROTEIN"/>
    <property type="match status" value="1"/>
</dbReference>
<dbReference type="Proteomes" id="UP001172102">
    <property type="component" value="Unassembled WGS sequence"/>
</dbReference>
<dbReference type="CDD" id="cd12108">
    <property type="entry name" value="Hr-like"/>
    <property type="match status" value="1"/>
</dbReference>
<accession>A0AA40A244</accession>
<dbReference type="InterPro" id="IPR053206">
    <property type="entry name" value="Dimeric_xanthone_biosynth"/>
</dbReference>
<dbReference type="Gene3D" id="1.20.120.520">
    <property type="entry name" value="nmb1532 protein domain like"/>
    <property type="match status" value="1"/>
</dbReference>